<accession>X0L1L9</accession>
<reference evidence="1" key="1">
    <citation type="submission" date="2011-11" db="EMBL/GenBank/DDBJ databases">
        <title>The Genome Sequence of Fusarium oxysporum Cotton.</title>
        <authorList>
            <consortium name="The Broad Institute Genome Sequencing Platform"/>
            <person name="Ma L.-J."/>
            <person name="Gale L.R."/>
            <person name="Schwartz D.C."/>
            <person name="Zhou S."/>
            <person name="Corby-Kistler H."/>
            <person name="Young S.K."/>
            <person name="Zeng Q."/>
            <person name="Gargeya S."/>
            <person name="Fitzgerald M."/>
            <person name="Haas B."/>
            <person name="Abouelleil A."/>
            <person name="Alvarado L."/>
            <person name="Arachchi H.M."/>
            <person name="Berlin A."/>
            <person name="Brown A."/>
            <person name="Chapman S.B."/>
            <person name="Chen Z."/>
            <person name="Dunbar C."/>
            <person name="Freedman E."/>
            <person name="Gearin G."/>
            <person name="Goldberg J."/>
            <person name="Griggs A."/>
            <person name="Gujja S."/>
            <person name="Heiman D."/>
            <person name="Howarth C."/>
            <person name="Larson L."/>
            <person name="Lui A."/>
            <person name="MacDonald P.J.P."/>
            <person name="Montmayeur A."/>
            <person name="Murphy C."/>
            <person name="Neiman D."/>
            <person name="Pearson M."/>
            <person name="Priest M."/>
            <person name="Roberts A."/>
            <person name="Saif S."/>
            <person name="Shea T."/>
            <person name="Shenoy N."/>
            <person name="Sisk P."/>
            <person name="Stolte C."/>
            <person name="Sykes S."/>
            <person name="Wortman J."/>
            <person name="Nusbaum C."/>
            <person name="Birren B."/>
        </authorList>
    </citation>
    <scope>NUCLEOTIDE SEQUENCE [LARGE SCALE GENOMIC DNA]</scope>
    <source>
        <strain evidence="1">25433</strain>
    </source>
</reference>
<dbReference type="Gene3D" id="2.120.10.70">
    <property type="entry name" value="Fucose-specific lectin"/>
    <property type="match status" value="1"/>
</dbReference>
<dbReference type="AlphaFoldDB" id="X0L1L9"/>
<sequence length="145" mass="16296">MTGCCSAGLLTASLVSFSNRRTNLKVNGNAIHVNRELPILAAVTYRNPNGGEDEVRVYYVAQNKFVLRELRRTGGEDADWFDGQVFNNQQNRILNTSGLTANVVRTRTDQQQLKLYYQTETDELNVTFSMLGSSDVWSNRADVTN</sequence>
<organism evidence="1">
    <name type="scientific">Fusarium oxysporum f. sp. vasinfectum 25433</name>
    <dbReference type="NCBI Taxonomy" id="1089449"/>
    <lineage>
        <taxon>Eukaryota</taxon>
        <taxon>Fungi</taxon>
        <taxon>Dikarya</taxon>
        <taxon>Ascomycota</taxon>
        <taxon>Pezizomycotina</taxon>
        <taxon>Sordariomycetes</taxon>
        <taxon>Hypocreomycetidae</taxon>
        <taxon>Hypocreales</taxon>
        <taxon>Nectriaceae</taxon>
        <taxon>Fusarium</taxon>
        <taxon>Fusarium oxysporum species complex</taxon>
    </lineage>
</organism>
<evidence type="ECO:0000313" key="1">
    <source>
        <dbReference type="EMBL" id="EXM14952.1"/>
    </source>
</evidence>
<proteinExistence type="predicted"/>
<dbReference type="OrthoDB" id="4977986at2759"/>
<reference evidence="1" key="2">
    <citation type="submission" date="2012-05" db="EMBL/GenBank/DDBJ databases">
        <title>The Genome Annotation of Fusarium oxysporum Cotton.</title>
        <authorList>
            <consortium name="The Broad Institute Genomics Platform"/>
            <person name="Ma L.-J."/>
            <person name="Corby-Kistler H."/>
            <person name="Broz K."/>
            <person name="Gale L.R."/>
            <person name="Jonkers W."/>
            <person name="O'Donnell K."/>
            <person name="Ploetz R."/>
            <person name="Steinberg C."/>
            <person name="Schwartz D.C."/>
            <person name="VanEtten H."/>
            <person name="Zhou S."/>
            <person name="Young S.K."/>
            <person name="Zeng Q."/>
            <person name="Gargeya S."/>
            <person name="Fitzgerald M."/>
            <person name="Abouelleil A."/>
            <person name="Alvarado L."/>
            <person name="Chapman S.B."/>
            <person name="Gainer-Dewar J."/>
            <person name="Goldberg J."/>
            <person name="Griggs A."/>
            <person name="Gujja S."/>
            <person name="Hansen M."/>
            <person name="Howarth C."/>
            <person name="Imamovic A."/>
            <person name="Ireland A."/>
            <person name="Larimer J."/>
            <person name="McCowan C."/>
            <person name="Murphy C."/>
            <person name="Pearson M."/>
            <person name="Poon T.W."/>
            <person name="Priest M."/>
            <person name="Roberts A."/>
            <person name="Saif S."/>
            <person name="Shea T."/>
            <person name="Sykes S."/>
            <person name="Wortman J."/>
            <person name="Nusbaum C."/>
            <person name="Birren B."/>
        </authorList>
    </citation>
    <scope>NUCLEOTIDE SEQUENCE</scope>
    <source>
        <strain evidence="1">25433</strain>
    </source>
</reference>
<gene>
    <name evidence="1" type="ORF">FOTG_16685</name>
</gene>
<dbReference type="Proteomes" id="UP000030701">
    <property type="component" value="Unassembled WGS sequence"/>
</dbReference>
<dbReference type="HOGENOM" id="CLU_128843_0_0_1"/>
<name>X0L1L9_FUSOX</name>
<protein>
    <recommendedName>
        <fullName evidence="2">Fucose-specific lectin</fullName>
    </recommendedName>
</protein>
<evidence type="ECO:0008006" key="2">
    <source>
        <dbReference type="Google" id="ProtNLM"/>
    </source>
</evidence>
<dbReference type="EMBL" id="JH658037">
    <property type="protein sequence ID" value="EXM14952.1"/>
    <property type="molecule type" value="Genomic_DNA"/>
</dbReference>